<dbReference type="Proteomes" id="UP001155380">
    <property type="component" value="Unassembled WGS sequence"/>
</dbReference>
<name>A0AAJ1BWF6_9HYPH</name>
<dbReference type="PANTHER" id="PTHR42855:SF1">
    <property type="entry name" value="ABC TRANSPORTER DOMAIN-CONTAINING PROTEIN"/>
    <property type="match status" value="1"/>
</dbReference>
<dbReference type="Gene3D" id="3.40.50.300">
    <property type="entry name" value="P-loop containing nucleotide triphosphate hydrolases"/>
    <property type="match status" value="2"/>
</dbReference>
<keyword evidence="2 8" id="KW-0067">ATP-binding</keyword>
<evidence type="ECO:0000313" key="8">
    <source>
        <dbReference type="EMBL" id="MCO5957406.1"/>
    </source>
</evidence>
<dbReference type="InterPro" id="IPR037118">
    <property type="entry name" value="Val-tRNA_synth_C_sf"/>
</dbReference>
<dbReference type="GO" id="GO:0005524">
    <property type="term" value="F:ATP binding"/>
    <property type="evidence" value="ECO:0007669"/>
    <property type="project" value="UniProtKB-KW"/>
</dbReference>
<dbReference type="Pfam" id="PF00005">
    <property type="entry name" value="ABC_tran"/>
    <property type="match status" value="2"/>
</dbReference>
<dbReference type="InterPro" id="IPR003439">
    <property type="entry name" value="ABC_transporter-like_ATP-bd"/>
</dbReference>
<sequence>MAPPILKLDDIFLSFGGTPLLAGASLQVEPGDRICLVGRNGSGKSTLMKIAAGIVEAQSGEVFRHPAATIRYLEQAPDFAGFSTVQAYAEAGLGPGDDPYRVTYLLEHLGLTGHENPNSLSGGEARRAALARVLAPEPDILMLDEPTNHLDLPTIEWLESELQKTRSALVLISHDRRFLEKVSTATVWLDRGLSRRLNRGFGHFEEWRDKVLEEEEIEQHKLGKAIEREEHWLRYGVTARRKRNMRRLGNLQNLRAEYRGHKGPQGTIQASATEGRESGKLVIEADKITKAYGERTIVAPFSIRVHRGDCIGLIGPNGAGKTTLLKMLTGQLDPDSGTVKLGTNLEIAVLDQKREGLNPDETLAHYLTDGRGENLLVNGEQKHVTGYMKDFLFQPEQARTPIRNLSGGERARLMLARIMAKSSNLLILDEPTNDLDIETLDLLQEIVAGYSGTVILVSHDRDFLDRTVTSTIAPVDPEHPDGRWIEYAGGYSDMLAQRKGAEEERKRVEKAEKAKASGSADKSASDQGSKGKGKLSYKQKFALENLPKEMEKTEKEIAAREAKMADPKLFTKDPATFNRLAAEMEKLRADLTRMEEEWLELEMLREELEG</sequence>
<feature type="region of interest" description="Disordered" evidence="6">
    <location>
        <begin position="498"/>
        <end position="533"/>
    </location>
</feature>
<comment type="catalytic activity">
    <reaction evidence="3">
        <text>ATP + H2O = ADP + phosphate + H(+)</text>
        <dbReference type="Rhea" id="RHEA:13065"/>
        <dbReference type="ChEBI" id="CHEBI:15377"/>
        <dbReference type="ChEBI" id="CHEBI:15378"/>
        <dbReference type="ChEBI" id="CHEBI:30616"/>
        <dbReference type="ChEBI" id="CHEBI:43474"/>
        <dbReference type="ChEBI" id="CHEBI:456216"/>
    </reaction>
</comment>
<dbReference type="AlphaFoldDB" id="A0AAJ1BWF6"/>
<protein>
    <submittedName>
        <fullName evidence="8">ABC-F family ATP-binding cassette domain-containing protein</fullName>
    </submittedName>
</protein>
<reference evidence="8" key="1">
    <citation type="submission" date="2022-06" db="EMBL/GenBank/DDBJ databases">
        <authorList>
            <person name="Sun Q."/>
        </authorList>
    </citation>
    <scope>NUCLEOTIDE SEQUENCE</scope>
    <source>
        <strain evidence="8">S101</strain>
    </source>
</reference>
<dbReference type="SUPFAM" id="SSF52540">
    <property type="entry name" value="P-loop containing nucleoside triphosphate hydrolases"/>
    <property type="match status" value="2"/>
</dbReference>
<dbReference type="PROSITE" id="PS50893">
    <property type="entry name" value="ABC_TRANSPORTER_2"/>
    <property type="match status" value="2"/>
</dbReference>
<organism evidence="8 9">
    <name type="scientific">Ciceribacter sichuanensis</name>
    <dbReference type="NCBI Taxonomy" id="2949647"/>
    <lineage>
        <taxon>Bacteria</taxon>
        <taxon>Pseudomonadati</taxon>
        <taxon>Pseudomonadota</taxon>
        <taxon>Alphaproteobacteria</taxon>
        <taxon>Hyphomicrobiales</taxon>
        <taxon>Rhizobiaceae</taxon>
        <taxon>Ciceribacter</taxon>
    </lineage>
</organism>
<dbReference type="PROSITE" id="PS00211">
    <property type="entry name" value="ABC_TRANSPORTER_1"/>
    <property type="match status" value="2"/>
</dbReference>
<dbReference type="CDD" id="cd03221">
    <property type="entry name" value="ABCF_EF-3"/>
    <property type="match status" value="2"/>
</dbReference>
<comment type="caution">
    <text evidence="8">The sequence shown here is derived from an EMBL/GenBank/DDBJ whole genome shotgun (WGS) entry which is preliminary data.</text>
</comment>
<dbReference type="EMBL" id="JAMXLX010000003">
    <property type="protein sequence ID" value="MCO5957406.1"/>
    <property type="molecule type" value="Genomic_DNA"/>
</dbReference>
<dbReference type="InterPro" id="IPR027417">
    <property type="entry name" value="P-loop_NTPase"/>
</dbReference>
<comment type="similarity">
    <text evidence="4">Belongs to the ABC transporter superfamily. ABCF family. Uup subfamily.</text>
</comment>
<evidence type="ECO:0000256" key="5">
    <source>
        <dbReference type="SAM" id="Coils"/>
    </source>
</evidence>
<keyword evidence="1" id="KW-0547">Nucleotide-binding</keyword>
<evidence type="ECO:0000256" key="6">
    <source>
        <dbReference type="SAM" id="MobiDB-lite"/>
    </source>
</evidence>
<dbReference type="Gene3D" id="1.10.287.380">
    <property type="entry name" value="Valyl-tRNA synthetase, C-terminal domain"/>
    <property type="match status" value="1"/>
</dbReference>
<evidence type="ECO:0000256" key="2">
    <source>
        <dbReference type="ARBA" id="ARBA00022840"/>
    </source>
</evidence>
<accession>A0AAJ1BWF6</accession>
<dbReference type="InterPro" id="IPR032524">
    <property type="entry name" value="ABC_tran_C"/>
</dbReference>
<dbReference type="GO" id="GO:0016887">
    <property type="term" value="F:ATP hydrolysis activity"/>
    <property type="evidence" value="ECO:0007669"/>
    <property type="project" value="InterPro"/>
</dbReference>
<evidence type="ECO:0000256" key="3">
    <source>
        <dbReference type="ARBA" id="ARBA00049360"/>
    </source>
</evidence>
<evidence type="ECO:0000313" key="9">
    <source>
        <dbReference type="Proteomes" id="UP001155380"/>
    </source>
</evidence>
<dbReference type="GO" id="GO:0003677">
    <property type="term" value="F:DNA binding"/>
    <property type="evidence" value="ECO:0007669"/>
    <property type="project" value="InterPro"/>
</dbReference>
<proteinExistence type="inferred from homology"/>
<dbReference type="FunFam" id="3.40.50.300:FF:000309">
    <property type="entry name" value="ABC transporter ATP-binding protein"/>
    <property type="match status" value="1"/>
</dbReference>
<feature type="compositionally biased region" description="Basic and acidic residues" evidence="6">
    <location>
        <begin position="499"/>
        <end position="515"/>
    </location>
</feature>
<dbReference type="SMART" id="SM00382">
    <property type="entry name" value="AAA"/>
    <property type="match status" value="2"/>
</dbReference>
<feature type="domain" description="ABC transporter" evidence="7">
    <location>
        <begin position="283"/>
        <end position="524"/>
    </location>
</feature>
<feature type="coiled-coil region" evidence="5">
    <location>
        <begin position="543"/>
        <end position="604"/>
    </location>
</feature>
<dbReference type="InterPro" id="IPR003593">
    <property type="entry name" value="AAA+_ATPase"/>
</dbReference>
<evidence type="ECO:0000256" key="4">
    <source>
        <dbReference type="ARBA" id="ARBA00061478"/>
    </source>
</evidence>
<gene>
    <name evidence="8" type="ORF">NBH21_11530</name>
</gene>
<keyword evidence="5" id="KW-0175">Coiled coil</keyword>
<dbReference type="InterPro" id="IPR017871">
    <property type="entry name" value="ABC_transporter-like_CS"/>
</dbReference>
<feature type="compositionally biased region" description="Low complexity" evidence="6">
    <location>
        <begin position="516"/>
        <end position="528"/>
    </location>
</feature>
<dbReference type="InterPro" id="IPR051309">
    <property type="entry name" value="ABCF_ATPase"/>
</dbReference>
<dbReference type="Pfam" id="PF16326">
    <property type="entry name" value="ABC_tran_CTD"/>
    <property type="match status" value="1"/>
</dbReference>
<feature type="domain" description="ABC transporter" evidence="7">
    <location>
        <begin position="6"/>
        <end position="216"/>
    </location>
</feature>
<evidence type="ECO:0000256" key="1">
    <source>
        <dbReference type="ARBA" id="ARBA00022741"/>
    </source>
</evidence>
<dbReference type="PANTHER" id="PTHR42855">
    <property type="entry name" value="ABC TRANSPORTER ATP-BINDING SUBUNIT"/>
    <property type="match status" value="1"/>
</dbReference>
<dbReference type="RefSeq" id="WP_250913559.1">
    <property type="nucleotide sequence ID" value="NZ_JAMXLX010000003.1"/>
</dbReference>
<evidence type="ECO:0000259" key="7">
    <source>
        <dbReference type="PROSITE" id="PS50893"/>
    </source>
</evidence>